<keyword evidence="2" id="KW-1185">Reference proteome</keyword>
<organism evidence="1 2">
    <name type="scientific">Tegillarca granosa</name>
    <name type="common">Malaysian cockle</name>
    <name type="synonym">Anadara granosa</name>
    <dbReference type="NCBI Taxonomy" id="220873"/>
    <lineage>
        <taxon>Eukaryota</taxon>
        <taxon>Metazoa</taxon>
        <taxon>Spiralia</taxon>
        <taxon>Lophotrochozoa</taxon>
        <taxon>Mollusca</taxon>
        <taxon>Bivalvia</taxon>
        <taxon>Autobranchia</taxon>
        <taxon>Pteriomorphia</taxon>
        <taxon>Arcoida</taxon>
        <taxon>Arcoidea</taxon>
        <taxon>Arcidae</taxon>
        <taxon>Tegillarca</taxon>
    </lineage>
</organism>
<reference evidence="1 2" key="1">
    <citation type="submission" date="2022-12" db="EMBL/GenBank/DDBJ databases">
        <title>Chromosome-level genome of Tegillarca granosa.</title>
        <authorList>
            <person name="Kim J."/>
        </authorList>
    </citation>
    <scope>NUCLEOTIDE SEQUENCE [LARGE SCALE GENOMIC DNA]</scope>
    <source>
        <strain evidence="1">Teg-2019</strain>
        <tissue evidence="1">Adductor muscle</tissue>
    </source>
</reference>
<dbReference type="Proteomes" id="UP001217089">
    <property type="component" value="Unassembled WGS sequence"/>
</dbReference>
<proteinExistence type="predicted"/>
<protein>
    <submittedName>
        <fullName evidence="1">Uncharacterized protein</fullName>
    </submittedName>
</protein>
<sequence>MLPAHYIVKGKTKLALKSWDTEKAPVCAYISVSDSGWTKQNLTETVLSSLKKRMTGDYHYLPLRNRRNTEPNIDDLIQQGATLVDLGIHISDDGTIKNADPMLSSGNNSEDI</sequence>
<comment type="caution">
    <text evidence="1">The sequence shown here is derived from an EMBL/GenBank/DDBJ whole genome shotgun (WGS) entry which is preliminary data.</text>
</comment>
<dbReference type="EMBL" id="JARBDR010000918">
    <property type="protein sequence ID" value="KAJ8301782.1"/>
    <property type="molecule type" value="Genomic_DNA"/>
</dbReference>
<evidence type="ECO:0000313" key="1">
    <source>
        <dbReference type="EMBL" id="KAJ8301782.1"/>
    </source>
</evidence>
<name>A0ABQ9EE07_TEGGR</name>
<evidence type="ECO:0000313" key="2">
    <source>
        <dbReference type="Proteomes" id="UP001217089"/>
    </source>
</evidence>
<accession>A0ABQ9EE07</accession>
<gene>
    <name evidence="1" type="ORF">KUTeg_020769</name>
</gene>